<dbReference type="EMBL" id="CALYLO010000001">
    <property type="protein sequence ID" value="CAH8244222.1"/>
    <property type="molecule type" value="Genomic_DNA"/>
</dbReference>
<dbReference type="Gene3D" id="3.30.240.20">
    <property type="entry name" value="bsu07140 like domains"/>
    <property type="match status" value="1"/>
</dbReference>
<gene>
    <name evidence="8" type="ORF">WJ0W_001460</name>
</gene>
<comment type="similarity">
    <text evidence="2">Belongs to the UPF0702 family.</text>
</comment>
<evidence type="ECO:0000256" key="3">
    <source>
        <dbReference type="ARBA" id="ARBA00022475"/>
    </source>
</evidence>
<keyword evidence="9" id="KW-1185">Reference proteome</keyword>
<evidence type="ECO:0000313" key="9">
    <source>
        <dbReference type="Proteomes" id="UP001154322"/>
    </source>
</evidence>
<reference evidence="8" key="1">
    <citation type="submission" date="2022-06" db="EMBL/GenBank/DDBJ databases">
        <authorList>
            <person name="Dietemann V."/>
            <person name="Ory F."/>
            <person name="Dainat B."/>
            <person name="Oberhansli S."/>
        </authorList>
    </citation>
    <scope>NUCLEOTIDE SEQUENCE</scope>
    <source>
        <strain evidence="8">Ena-SAMPLE-TAB-26-04-2022-14:26:32:270-5432</strain>
    </source>
</reference>
<dbReference type="RefSeq" id="WP_249725658.1">
    <property type="nucleotide sequence ID" value="NZ_AP031286.1"/>
</dbReference>
<keyword evidence="4" id="KW-0812">Transmembrane</keyword>
<keyword evidence="5" id="KW-1133">Transmembrane helix</keyword>
<dbReference type="PANTHER" id="PTHR34582">
    <property type="entry name" value="UPF0702 TRANSMEMBRANE PROTEIN YCAP"/>
    <property type="match status" value="1"/>
</dbReference>
<organism evidence="8 9">
    <name type="scientific">Paenibacillus melissococcoides</name>
    <dbReference type="NCBI Taxonomy" id="2912268"/>
    <lineage>
        <taxon>Bacteria</taxon>
        <taxon>Bacillati</taxon>
        <taxon>Bacillota</taxon>
        <taxon>Bacilli</taxon>
        <taxon>Bacillales</taxon>
        <taxon>Paenibacillaceae</taxon>
        <taxon>Paenibacillus</taxon>
    </lineage>
</organism>
<dbReference type="Proteomes" id="UP001154322">
    <property type="component" value="Unassembled WGS sequence"/>
</dbReference>
<evidence type="ECO:0000256" key="4">
    <source>
        <dbReference type="ARBA" id="ARBA00022692"/>
    </source>
</evidence>
<accession>A0ABN8U3J2</accession>
<name>A0ABN8U3J2_9BACL</name>
<dbReference type="InterPro" id="IPR023090">
    <property type="entry name" value="UPF0702_alpha/beta_dom_sf"/>
</dbReference>
<feature type="domain" description="YetF C-terminal" evidence="7">
    <location>
        <begin position="2"/>
        <end position="51"/>
    </location>
</feature>
<comment type="caution">
    <text evidence="8">The sequence shown here is derived from an EMBL/GenBank/DDBJ whole genome shotgun (WGS) entry which is preliminary data.</text>
</comment>
<dbReference type="PANTHER" id="PTHR34582:SF2">
    <property type="entry name" value="UPF0702 TRANSMEMBRANE PROTEIN YDFR"/>
    <property type="match status" value="1"/>
</dbReference>
<evidence type="ECO:0000259" key="7">
    <source>
        <dbReference type="Pfam" id="PF04239"/>
    </source>
</evidence>
<evidence type="ECO:0000256" key="5">
    <source>
        <dbReference type="ARBA" id="ARBA00022989"/>
    </source>
</evidence>
<protein>
    <submittedName>
        <fullName evidence="8">DUF421 domain-containing protein</fullName>
    </submittedName>
</protein>
<evidence type="ECO:0000256" key="2">
    <source>
        <dbReference type="ARBA" id="ARBA00006448"/>
    </source>
</evidence>
<dbReference type="InterPro" id="IPR007353">
    <property type="entry name" value="DUF421"/>
</dbReference>
<proteinExistence type="inferred from homology"/>
<evidence type="ECO:0000256" key="6">
    <source>
        <dbReference type="ARBA" id="ARBA00023136"/>
    </source>
</evidence>
<evidence type="ECO:0000256" key="1">
    <source>
        <dbReference type="ARBA" id="ARBA00004651"/>
    </source>
</evidence>
<evidence type="ECO:0000313" key="8">
    <source>
        <dbReference type="EMBL" id="CAH8244222.1"/>
    </source>
</evidence>
<comment type="subcellular location">
    <subcellularLocation>
        <location evidence="1">Cell membrane</location>
        <topology evidence="1">Multi-pass membrane protein</topology>
    </subcellularLocation>
</comment>
<dbReference type="Pfam" id="PF04239">
    <property type="entry name" value="DUF421"/>
    <property type="match status" value="1"/>
</dbReference>
<keyword evidence="3" id="KW-1003">Cell membrane</keyword>
<sequence length="129" mass="14709">MIENGEINQKNLHTIRMTVDQLEIRLRQEGIANISDVKIATLEPNGQLGYEFMRHAKPVTVGKLERLLGITSGTPTGQGLLFQEVSQNRHPNPIDPQASVKCDEYRALTRQKNHQKPSIQRLLWCLNRN</sequence>
<keyword evidence="6" id="KW-0472">Membrane</keyword>